<dbReference type="Pfam" id="PF03403">
    <property type="entry name" value="PAF-AH_p_II"/>
    <property type="match status" value="1"/>
</dbReference>
<dbReference type="GO" id="GO:0016042">
    <property type="term" value="P:lipid catabolic process"/>
    <property type="evidence" value="ECO:0007669"/>
    <property type="project" value="UniProtKB-KW"/>
</dbReference>
<feature type="signal peptide" evidence="4">
    <location>
        <begin position="1"/>
        <end position="28"/>
    </location>
</feature>
<evidence type="ECO:0000256" key="3">
    <source>
        <dbReference type="ARBA" id="ARBA00023098"/>
    </source>
</evidence>
<dbReference type="EMBL" id="CP034550">
    <property type="protein sequence ID" value="QFZ16133.1"/>
    <property type="molecule type" value="Genomic_DNA"/>
</dbReference>
<dbReference type="AlphaFoldDB" id="A0A5Q0GQC3"/>
<dbReference type="InterPro" id="IPR029058">
    <property type="entry name" value="AB_hydrolase_fold"/>
</dbReference>
<dbReference type="SUPFAM" id="SSF53474">
    <property type="entry name" value="alpha/beta-Hydrolases"/>
    <property type="match status" value="1"/>
</dbReference>
<dbReference type="Gene3D" id="3.40.50.1820">
    <property type="entry name" value="alpha/beta hydrolase"/>
    <property type="match status" value="1"/>
</dbReference>
<keyword evidence="2" id="KW-0442">Lipid degradation</keyword>
<accession>A0A5Q0GQC3</accession>
<keyword evidence="6" id="KW-1185">Reference proteome</keyword>
<keyword evidence="4" id="KW-0732">Signal</keyword>
<evidence type="ECO:0000313" key="6">
    <source>
        <dbReference type="Proteomes" id="UP000325787"/>
    </source>
</evidence>
<evidence type="ECO:0000256" key="4">
    <source>
        <dbReference type="SAM" id="SignalP"/>
    </source>
</evidence>
<name>A0A5Q0GQC3_SACSY</name>
<organism evidence="5 6">
    <name type="scientific">Saccharothrix syringae</name>
    <name type="common">Nocardiopsis syringae</name>
    <dbReference type="NCBI Taxonomy" id="103733"/>
    <lineage>
        <taxon>Bacteria</taxon>
        <taxon>Bacillati</taxon>
        <taxon>Actinomycetota</taxon>
        <taxon>Actinomycetes</taxon>
        <taxon>Pseudonocardiales</taxon>
        <taxon>Pseudonocardiaceae</taxon>
        <taxon>Saccharothrix</taxon>
    </lineage>
</organism>
<keyword evidence="1" id="KW-0378">Hydrolase</keyword>
<dbReference type="GO" id="GO:0003847">
    <property type="term" value="F:1-alkyl-2-acetylglycerophosphocholine esterase activity"/>
    <property type="evidence" value="ECO:0007669"/>
    <property type="project" value="TreeGrafter"/>
</dbReference>
<dbReference type="Proteomes" id="UP000325787">
    <property type="component" value="Chromosome"/>
</dbReference>
<evidence type="ECO:0000256" key="2">
    <source>
        <dbReference type="ARBA" id="ARBA00022963"/>
    </source>
</evidence>
<dbReference type="PANTHER" id="PTHR10272">
    <property type="entry name" value="PLATELET-ACTIVATING FACTOR ACETYLHYDROLASE"/>
    <property type="match status" value="1"/>
</dbReference>
<proteinExistence type="predicted"/>
<dbReference type="KEGG" id="ssyi:EKG83_00450"/>
<protein>
    <submittedName>
        <fullName evidence="5">Lipase</fullName>
    </submittedName>
</protein>
<sequence length="436" mass="46529">MRTKVLTAATAATAATLAALLTATPANATPTNADPTTVSSATAGLATAGLTSAGPATAGPATPATTAAAARITVPEPTGRYAVGTAELHLVDDRPDPWRPDRPREVMATIAYPAERSHAPRAPWMAPGVAAGVDQLASALFGTPPGAVDWASPRRHARTDAPPARGRWPVLLFSPGLGSVRELHAGVTDDLASRGYVVVSMSHTHESVAVEFPDGRVEPPLLDVEDPEDRRTAIEARIADTRFVLDELARFDHADLSRVGAFGHSYGGFTAGETMVRDRRIDVGANLDGALAVSTDEADYQPGEVVTRGLDRPFLLVGSELVDSDTGARVPHTHRERAVDPTWADFWPNQRGWKRDLFFEGSRHNSFTDLQFAIPQLGGVLTPEQQQAIVGTIDPGRSLEAQRDYLAAYFDLHLKGRPTGLFRGDSPRHPDVHLVG</sequence>
<gene>
    <name evidence="5" type="ORF">EKG83_00450</name>
</gene>
<dbReference type="RefSeq" id="WP_084716011.1">
    <property type="nucleotide sequence ID" value="NZ_CP034550.1"/>
</dbReference>
<feature type="chain" id="PRO_5024869529" evidence="4">
    <location>
        <begin position="29"/>
        <end position="436"/>
    </location>
</feature>
<keyword evidence="3" id="KW-0443">Lipid metabolism</keyword>
<reference evidence="6" key="1">
    <citation type="journal article" date="2021" name="Curr. Microbiol.">
        <title>Complete genome of nocamycin-producing strain Saccharothrix syringae NRRL B-16468 reveals the biosynthetic potential for secondary metabolites.</title>
        <authorList>
            <person name="Mo X."/>
            <person name="Yang S."/>
        </authorList>
    </citation>
    <scope>NUCLEOTIDE SEQUENCE [LARGE SCALE GENOMIC DNA]</scope>
    <source>
        <strain evidence="6">ATCC 51364 / DSM 43886 / JCM 6844 / KCTC 9398 / NBRC 14523 / NRRL B-16468 / INA 2240</strain>
    </source>
</reference>
<evidence type="ECO:0000313" key="5">
    <source>
        <dbReference type="EMBL" id="QFZ16133.1"/>
    </source>
</evidence>
<evidence type="ECO:0000256" key="1">
    <source>
        <dbReference type="ARBA" id="ARBA00022801"/>
    </source>
</evidence>
<dbReference type="OrthoDB" id="569821at2"/>
<dbReference type="PANTHER" id="PTHR10272:SF0">
    <property type="entry name" value="PLATELET-ACTIVATING FACTOR ACETYLHYDROLASE"/>
    <property type="match status" value="1"/>
</dbReference>